<reference evidence="3" key="1">
    <citation type="journal article" date="2019" name="Int. J. Syst. Evol. Microbiol.">
        <title>The Global Catalogue of Microorganisms (GCM) 10K type strain sequencing project: providing services to taxonomists for standard genome sequencing and annotation.</title>
        <authorList>
            <consortium name="The Broad Institute Genomics Platform"/>
            <consortium name="The Broad Institute Genome Sequencing Center for Infectious Disease"/>
            <person name="Wu L."/>
            <person name="Ma J."/>
        </authorList>
    </citation>
    <scope>NUCLEOTIDE SEQUENCE [LARGE SCALE GENOMIC DNA]</scope>
    <source>
        <strain evidence="3">CGMCC 1.7693</strain>
    </source>
</reference>
<dbReference type="Pfam" id="PF01909">
    <property type="entry name" value="NTP_transf_2"/>
    <property type="match status" value="1"/>
</dbReference>
<evidence type="ECO:0000313" key="2">
    <source>
        <dbReference type="EMBL" id="GGP11920.1"/>
    </source>
</evidence>
<name>A0ABQ2NW10_9BACI</name>
<evidence type="ECO:0000313" key="3">
    <source>
        <dbReference type="Proteomes" id="UP000641206"/>
    </source>
</evidence>
<dbReference type="Gene3D" id="3.30.460.10">
    <property type="entry name" value="Beta Polymerase, domain 2"/>
    <property type="match status" value="1"/>
</dbReference>
<proteinExistence type="predicted"/>
<protein>
    <recommendedName>
        <fullName evidence="1">Polymerase nucleotidyl transferase domain-containing protein</fullName>
    </recommendedName>
</protein>
<dbReference type="EMBL" id="BMLW01000007">
    <property type="protein sequence ID" value="GGP11920.1"/>
    <property type="molecule type" value="Genomic_DNA"/>
</dbReference>
<dbReference type="InterPro" id="IPR002934">
    <property type="entry name" value="Polymerase_NTP_transf_dom"/>
</dbReference>
<organism evidence="2 3">
    <name type="scientific">Oceanobacillus neutriphilus</name>
    <dbReference type="NCBI Taxonomy" id="531815"/>
    <lineage>
        <taxon>Bacteria</taxon>
        <taxon>Bacillati</taxon>
        <taxon>Bacillota</taxon>
        <taxon>Bacilli</taxon>
        <taxon>Bacillales</taxon>
        <taxon>Bacillaceae</taxon>
        <taxon>Oceanobacillus</taxon>
    </lineage>
</organism>
<feature type="domain" description="Polymerase nucleotidyl transferase" evidence="1">
    <location>
        <begin position="13"/>
        <end position="47"/>
    </location>
</feature>
<sequence>MALIISSLLELADELINFFKKQYGVQDSFLRGSLVTEKWDDNSDIDIDINVFGVDNGQFAK</sequence>
<evidence type="ECO:0000259" key="1">
    <source>
        <dbReference type="Pfam" id="PF01909"/>
    </source>
</evidence>
<dbReference type="InterPro" id="IPR043519">
    <property type="entry name" value="NT_sf"/>
</dbReference>
<gene>
    <name evidence="2" type="ORF">GCM10011346_25850</name>
</gene>
<dbReference type="RefSeq" id="WP_077604855.1">
    <property type="nucleotide sequence ID" value="NZ_BMLW01000007.1"/>
</dbReference>
<dbReference type="Proteomes" id="UP000641206">
    <property type="component" value="Unassembled WGS sequence"/>
</dbReference>
<accession>A0ABQ2NW10</accession>
<comment type="caution">
    <text evidence="2">The sequence shown here is derived from an EMBL/GenBank/DDBJ whole genome shotgun (WGS) entry which is preliminary data.</text>
</comment>
<keyword evidence="3" id="KW-1185">Reference proteome</keyword>
<dbReference type="SUPFAM" id="SSF81301">
    <property type="entry name" value="Nucleotidyltransferase"/>
    <property type="match status" value="1"/>
</dbReference>